<comment type="caution">
    <text evidence="2">The sequence shown here is derived from an EMBL/GenBank/DDBJ whole genome shotgun (WGS) entry which is preliminary data.</text>
</comment>
<feature type="signal peptide" evidence="1">
    <location>
        <begin position="1"/>
        <end position="19"/>
    </location>
</feature>
<sequence length="158" mass="17993">MKKILLTAFILCSTIACFAQSSLISYDDLSYLLHNNITKADTFFTSKGYTLAEKNIKKNTRKYTLAIQGGTYNNVNVRIDGKRLFLEIETNELQQYNLIYNSIADYLNKATSTADVQAYIVKDLGSIYIMVNDTPPYNPLRRNYDIQIVSDKAITAYN</sequence>
<keyword evidence="3" id="KW-1185">Reference proteome</keyword>
<accession>A0A444MRF1</accession>
<keyword evidence="1" id="KW-0732">Signal</keyword>
<proteinExistence type="predicted"/>
<dbReference type="PROSITE" id="PS51257">
    <property type="entry name" value="PROKAR_LIPOPROTEIN"/>
    <property type="match status" value="1"/>
</dbReference>
<organism evidence="2 3">
    <name type="scientific">Mucilaginibacter gilvus</name>
    <dbReference type="NCBI Taxonomy" id="2305909"/>
    <lineage>
        <taxon>Bacteria</taxon>
        <taxon>Pseudomonadati</taxon>
        <taxon>Bacteroidota</taxon>
        <taxon>Sphingobacteriia</taxon>
        <taxon>Sphingobacteriales</taxon>
        <taxon>Sphingobacteriaceae</taxon>
        <taxon>Mucilaginibacter</taxon>
    </lineage>
</organism>
<dbReference type="RefSeq" id="WP_128533636.1">
    <property type="nucleotide sequence ID" value="NZ_SBIW01000003.1"/>
</dbReference>
<evidence type="ECO:0000313" key="3">
    <source>
        <dbReference type="Proteomes" id="UP000286701"/>
    </source>
</evidence>
<dbReference type="OrthoDB" id="796902at2"/>
<dbReference type="Proteomes" id="UP000286701">
    <property type="component" value="Unassembled WGS sequence"/>
</dbReference>
<reference evidence="2 3" key="1">
    <citation type="submission" date="2019-01" db="EMBL/GenBank/DDBJ databases">
        <title>Mucilaginibacter antarcticum sp. nov., isolated from antarctic soil.</title>
        <authorList>
            <person name="Yan Y.-Q."/>
            <person name="Du Z.-J."/>
        </authorList>
    </citation>
    <scope>NUCLEOTIDE SEQUENCE [LARGE SCALE GENOMIC DNA]</scope>
    <source>
        <strain evidence="2 3">F01003</strain>
    </source>
</reference>
<gene>
    <name evidence="2" type="ORF">EPL05_09175</name>
</gene>
<name>A0A444MRF1_9SPHI</name>
<protein>
    <submittedName>
        <fullName evidence="2">Uncharacterized protein</fullName>
    </submittedName>
</protein>
<evidence type="ECO:0000313" key="2">
    <source>
        <dbReference type="EMBL" id="RWY54201.1"/>
    </source>
</evidence>
<dbReference type="EMBL" id="SBIW01000003">
    <property type="protein sequence ID" value="RWY54201.1"/>
    <property type="molecule type" value="Genomic_DNA"/>
</dbReference>
<dbReference type="AlphaFoldDB" id="A0A444MRF1"/>
<evidence type="ECO:0000256" key="1">
    <source>
        <dbReference type="SAM" id="SignalP"/>
    </source>
</evidence>
<feature type="chain" id="PRO_5019211839" evidence="1">
    <location>
        <begin position="20"/>
        <end position="158"/>
    </location>
</feature>